<gene>
    <name evidence="8" type="ORF">chiPu_0021658</name>
</gene>
<feature type="domain" description="Alpha-type protein kinase" evidence="7">
    <location>
        <begin position="1"/>
        <end position="34"/>
    </location>
</feature>
<dbReference type="PROSITE" id="PS51158">
    <property type="entry name" value="ALPHA_KINASE"/>
    <property type="match status" value="1"/>
</dbReference>
<proteinExistence type="predicted"/>
<dbReference type="Gene3D" id="3.20.200.10">
    <property type="entry name" value="MHCK/EF2 kinase"/>
    <property type="match status" value="1"/>
</dbReference>
<feature type="region of interest" description="Disordered" evidence="6">
    <location>
        <begin position="32"/>
        <end position="133"/>
    </location>
</feature>
<dbReference type="GO" id="GO:0005524">
    <property type="term" value="F:ATP binding"/>
    <property type="evidence" value="ECO:0007669"/>
    <property type="project" value="InterPro"/>
</dbReference>
<dbReference type="OrthoDB" id="301415at2759"/>
<sequence length="133" mass="14500">YQGLTGNSPLSAIEEFVTAHQCNHYCEALGLKSIDSLQPAKPKGSKSPLTTRKVHSAQSSPQIQRKGQSSPQVQRKDPQSSPRAQRKVPSSPQPSRKTTTSPGVSRRAGNTEDSHEPAVRHKTVEIPKSVKLR</sequence>
<feature type="compositionally biased region" description="Polar residues" evidence="6">
    <location>
        <begin position="56"/>
        <end position="103"/>
    </location>
</feature>
<dbReference type="STRING" id="137246.A0A401RJR3"/>
<evidence type="ECO:0000256" key="4">
    <source>
        <dbReference type="ARBA" id="ARBA00023157"/>
    </source>
</evidence>
<name>A0A401RJR3_CHIPU</name>
<reference evidence="8 9" key="1">
    <citation type="journal article" date="2018" name="Nat. Ecol. Evol.">
        <title>Shark genomes provide insights into elasmobranch evolution and the origin of vertebrates.</title>
        <authorList>
            <person name="Hara Y"/>
            <person name="Yamaguchi K"/>
            <person name="Onimaru K"/>
            <person name="Kadota M"/>
            <person name="Koyanagi M"/>
            <person name="Keeley SD"/>
            <person name="Tatsumi K"/>
            <person name="Tanaka K"/>
            <person name="Motone F"/>
            <person name="Kageyama Y"/>
            <person name="Nozu R"/>
            <person name="Adachi N"/>
            <person name="Nishimura O"/>
            <person name="Nakagawa R"/>
            <person name="Tanegashima C"/>
            <person name="Kiyatake I"/>
            <person name="Matsumoto R"/>
            <person name="Murakumo K"/>
            <person name="Nishida K"/>
            <person name="Terakita A"/>
            <person name="Kuratani S"/>
            <person name="Sato K"/>
            <person name="Hyodo S Kuraku.S."/>
        </authorList>
    </citation>
    <scope>NUCLEOTIDE SEQUENCE [LARGE SCALE GENOMIC DNA]</scope>
</reference>
<evidence type="ECO:0000313" key="9">
    <source>
        <dbReference type="Proteomes" id="UP000287033"/>
    </source>
</evidence>
<dbReference type="InterPro" id="IPR011009">
    <property type="entry name" value="Kinase-like_dom_sf"/>
</dbReference>
<keyword evidence="4" id="KW-1015">Disulfide bond</keyword>
<evidence type="ECO:0000256" key="3">
    <source>
        <dbReference type="ARBA" id="ARBA00022777"/>
    </source>
</evidence>
<accession>A0A401RJR3</accession>
<protein>
    <recommendedName>
        <fullName evidence="7">Alpha-type protein kinase domain-containing protein</fullName>
    </recommendedName>
</protein>
<organism evidence="8 9">
    <name type="scientific">Chiloscyllium punctatum</name>
    <name type="common">Brownbanded bambooshark</name>
    <name type="synonym">Hemiscyllium punctatum</name>
    <dbReference type="NCBI Taxonomy" id="137246"/>
    <lineage>
        <taxon>Eukaryota</taxon>
        <taxon>Metazoa</taxon>
        <taxon>Chordata</taxon>
        <taxon>Craniata</taxon>
        <taxon>Vertebrata</taxon>
        <taxon>Chondrichthyes</taxon>
        <taxon>Elasmobranchii</taxon>
        <taxon>Galeomorphii</taxon>
        <taxon>Galeoidea</taxon>
        <taxon>Orectolobiformes</taxon>
        <taxon>Hemiscylliidae</taxon>
        <taxon>Chiloscyllium</taxon>
    </lineage>
</organism>
<feature type="non-terminal residue" evidence="8">
    <location>
        <position position="1"/>
    </location>
</feature>
<evidence type="ECO:0000256" key="6">
    <source>
        <dbReference type="SAM" id="MobiDB-lite"/>
    </source>
</evidence>
<evidence type="ECO:0000256" key="5">
    <source>
        <dbReference type="ARBA" id="ARBA00023319"/>
    </source>
</evidence>
<keyword evidence="1" id="KW-0723">Serine/threonine-protein kinase</keyword>
<dbReference type="InterPro" id="IPR004166">
    <property type="entry name" value="a-kinase_dom"/>
</dbReference>
<evidence type="ECO:0000256" key="2">
    <source>
        <dbReference type="ARBA" id="ARBA00022679"/>
    </source>
</evidence>
<dbReference type="EMBL" id="BEZZ01004434">
    <property type="protein sequence ID" value="GCC18370.1"/>
    <property type="molecule type" value="Genomic_DNA"/>
</dbReference>
<dbReference type="GO" id="GO:0004674">
    <property type="term" value="F:protein serine/threonine kinase activity"/>
    <property type="evidence" value="ECO:0007669"/>
    <property type="project" value="UniProtKB-KW"/>
</dbReference>
<evidence type="ECO:0000256" key="1">
    <source>
        <dbReference type="ARBA" id="ARBA00022527"/>
    </source>
</evidence>
<evidence type="ECO:0000259" key="7">
    <source>
        <dbReference type="PROSITE" id="PS51158"/>
    </source>
</evidence>
<feature type="compositionally biased region" description="Basic and acidic residues" evidence="6">
    <location>
        <begin position="109"/>
        <end position="125"/>
    </location>
</feature>
<keyword evidence="3" id="KW-0418">Kinase</keyword>
<evidence type="ECO:0000313" key="8">
    <source>
        <dbReference type="EMBL" id="GCC18370.1"/>
    </source>
</evidence>
<dbReference type="PANTHER" id="PTHR47091">
    <property type="entry name" value="ALPHA-PROTEIN KINASE 2-RELATED"/>
    <property type="match status" value="1"/>
</dbReference>
<keyword evidence="9" id="KW-1185">Reference proteome</keyword>
<keyword evidence="5" id="KW-0393">Immunoglobulin domain</keyword>
<comment type="caution">
    <text evidence="8">The sequence shown here is derived from an EMBL/GenBank/DDBJ whole genome shotgun (WGS) entry which is preliminary data.</text>
</comment>
<dbReference type="Proteomes" id="UP000287033">
    <property type="component" value="Unassembled WGS sequence"/>
</dbReference>
<keyword evidence="2" id="KW-0808">Transferase</keyword>
<dbReference type="AlphaFoldDB" id="A0A401RJR3"/>
<dbReference type="SUPFAM" id="SSF56112">
    <property type="entry name" value="Protein kinase-like (PK-like)"/>
    <property type="match status" value="1"/>
</dbReference>